<evidence type="ECO:0000313" key="1">
    <source>
        <dbReference type="EMBL" id="KAF7274829.1"/>
    </source>
</evidence>
<feature type="non-terminal residue" evidence="1">
    <location>
        <position position="1"/>
    </location>
</feature>
<proteinExistence type="predicted"/>
<protein>
    <submittedName>
        <fullName evidence="1">Uncharacterized protein</fullName>
    </submittedName>
</protein>
<organism evidence="1 2">
    <name type="scientific">Rhynchophorus ferrugineus</name>
    <name type="common">Red palm weevil</name>
    <name type="synonym">Curculio ferrugineus</name>
    <dbReference type="NCBI Taxonomy" id="354439"/>
    <lineage>
        <taxon>Eukaryota</taxon>
        <taxon>Metazoa</taxon>
        <taxon>Ecdysozoa</taxon>
        <taxon>Arthropoda</taxon>
        <taxon>Hexapoda</taxon>
        <taxon>Insecta</taxon>
        <taxon>Pterygota</taxon>
        <taxon>Neoptera</taxon>
        <taxon>Endopterygota</taxon>
        <taxon>Coleoptera</taxon>
        <taxon>Polyphaga</taxon>
        <taxon>Cucujiformia</taxon>
        <taxon>Curculionidae</taxon>
        <taxon>Dryophthorinae</taxon>
        <taxon>Rhynchophorus</taxon>
    </lineage>
</organism>
<accession>A0A834ME45</accession>
<name>A0A834ME45_RHYFE</name>
<dbReference type="AlphaFoldDB" id="A0A834ME45"/>
<dbReference type="Gene3D" id="1.10.8.1240">
    <property type="match status" value="1"/>
</dbReference>
<reference evidence="1" key="1">
    <citation type="submission" date="2020-08" db="EMBL/GenBank/DDBJ databases">
        <title>Genome sequencing and assembly of the red palm weevil Rhynchophorus ferrugineus.</title>
        <authorList>
            <person name="Dias G.B."/>
            <person name="Bergman C.M."/>
            <person name="Manee M."/>
        </authorList>
    </citation>
    <scope>NUCLEOTIDE SEQUENCE</scope>
    <source>
        <strain evidence="1">AA-2017</strain>
        <tissue evidence="1">Whole larva</tissue>
    </source>
</reference>
<dbReference type="Proteomes" id="UP000625711">
    <property type="component" value="Unassembled WGS sequence"/>
</dbReference>
<sequence>MMSHERTAEDLETIYEELLHIRALSHLSNSVKREIASAVGFEAHPKAGTV</sequence>
<comment type="caution">
    <text evidence="1">The sequence shown here is derived from an EMBL/GenBank/DDBJ whole genome shotgun (WGS) entry which is preliminary data.</text>
</comment>
<dbReference type="OrthoDB" id="21144at2759"/>
<dbReference type="EMBL" id="JAACXV010012023">
    <property type="protein sequence ID" value="KAF7274829.1"/>
    <property type="molecule type" value="Genomic_DNA"/>
</dbReference>
<evidence type="ECO:0000313" key="2">
    <source>
        <dbReference type="Proteomes" id="UP000625711"/>
    </source>
</evidence>
<keyword evidence="2" id="KW-1185">Reference proteome</keyword>
<gene>
    <name evidence="1" type="ORF">GWI33_012503</name>
</gene>